<evidence type="ECO:0000313" key="1">
    <source>
        <dbReference type="EMBL" id="KAA6338948.1"/>
    </source>
</evidence>
<gene>
    <name evidence="1" type="ORF">EZS27_013080</name>
</gene>
<reference evidence="1" key="1">
    <citation type="submission" date="2019-03" db="EMBL/GenBank/DDBJ databases">
        <title>Single cell metagenomics reveals metabolic interactions within the superorganism composed of flagellate Streblomastix strix and complex community of Bacteroidetes bacteria on its surface.</title>
        <authorList>
            <person name="Treitli S.C."/>
            <person name="Kolisko M."/>
            <person name="Husnik F."/>
            <person name="Keeling P."/>
            <person name="Hampl V."/>
        </authorList>
    </citation>
    <scope>NUCLEOTIDE SEQUENCE</scope>
    <source>
        <strain evidence="1">STM</strain>
    </source>
</reference>
<proteinExistence type="predicted"/>
<organism evidence="1">
    <name type="scientific">termite gut metagenome</name>
    <dbReference type="NCBI Taxonomy" id="433724"/>
    <lineage>
        <taxon>unclassified sequences</taxon>
        <taxon>metagenomes</taxon>
        <taxon>organismal metagenomes</taxon>
    </lineage>
</organism>
<dbReference type="EMBL" id="SNRY01000575">
    <property type="protein sequence ID" value="KAA6338948.1"/>
    <property type="molecule type" value="Genomic_DNA"/>
</dbReference>
<protein>
    <submittedName>
        <fullName evidence="1">Uncharacterized protein</fullName>
    </submittedName>
</protein>
<name>A0A5J4RZF6_9ZZZZ</name>
<dbReference type="AlphaFoldDB" id="A0A5J4RZF6"/>
<sequence>MNLNSEQKEKLEACIGDIESVKWNRFPSDEAKYNYLKTMHRNRFPELSESDLNAICDWYFYHHYKFFGVKQGSDPEEVNKPLEIEKIIDVLLSEENNYSEKYNEIRNSLFTFRHKFETTDWSKIEVYNVDNVIRNFIWDVFTFIDRTDVNTIYKIEKILKLKFGYLIKDSVIGKKPKKYVVNEEAIETIDFQQMRSDEDIHKENLKHGMGLTSNELNFIFEFFKNQNIEVPDYLAFLHKRLIILYKTLSVLYSKVQTTLPWEKIQKMLNDFFPEANESDISLI</sequence>
<comment type="caution">
    <text evidence="1">The sequence shown here is derived from an EMBL/GenBank/DDBJ whole genome shotgun (WGS) entry which is preliminary data.</text>
</comment>
<accession>A0A5J4RZF6</accession>